<protein>
    <submittedName>
        <fullName evidence="2">Uncharacterized protein</fullName>
    </submittedName>
</protein>
<dbReference type="Proteomes" id="UP000290819">
    <property type="component" value="Unassembled WGS sequence"/>
</dbReference>
<feature type="region of interest" description="Disordered" evidence="1">
    <location>
        <begin position="49"/>
        <end position="74"/>
    </location>
</feature>
<name>A0A4Q1V8G5_9BRAD</name>
<reference evidence="2 3" key="1">
    <citation type="submission" date="2017-03" db="EMBL/GenBank/DDBJ databases">
        <authorList>
            <person name="Safronova V.I."/>
            <person name="Sazanova A.L."/>
            <person name="Chirak E.R."/>
        </authorList>
    </citation>
    <scope>NUCLEOTIDE SEQUENCE [LARGE SCALE GENOMIC DNA]</scope>
    <source>
        <strain evidence="2 3">Opo-243</strain>
    </source>
</reference>
<accession>A0A4Q1V8G5</accession>
<gene>
    <name evidence="2" type="ORF">B5V03_15800</name>
</gene>
<keyword evidence="3" id="KW-1185">Reference proteome</keyword>
<sequence length="103" mass="11472">MRAARAAIQFKLILRICGAIPQQIIPDRAQVLTRDEAFGFTMSLEATRRVSRLPRQPGSHHWERPESPIGAPEPACTRRPIHYQVEVAGSDLGLDLGLGFEDI</sequence>
<comment type="caution">
    <text evidence="2">The sequence shown here is derived from an EMBL/GenBank/DDBJ whole genome shotgun (WGS) entry which is preliminary data.</text>
</comment>
<dbReference type="AlphaFoldDB" id="A0A4Q1V8G5"/>
<organism evidence="2 3">
    <name type="scientific">Bradyrhizobium betae</name>
    <dbReference type="NCBI Taxonomy" id="244734"/>
    <lineage>
        <taxon>Bacteria</taxon>
        <taxon>Pseudomonadati</taxon>
        <taxon>Pseudomonadota</taxon>
        <taxon>Alphaproteobacteria</taxon>
        <taxon>Hyphomicrobiales</taxon>
        <taxon>Nitrobacteraceae</taxon>
        <taxon>Bradyrhizobium</taxon>
    </lineage>
</organism>
<evidence type="ECO:0000313" key="3">
    <source>
        <dbReference type="Proteomes" id="UP000290819"/>
    </source>
</evidence>
<evidence type="ECO:0000313" key="2">
    <source>
        <dbReference type="EMBL" id="RXT47732.1"/>
    </source>
</evidence>
<proteinExistence type="predicted"/>
<dbReference type="EMBL" id="MZXW01000017">
    <property type="protein sequence ID" value="RXT47732.1"/>
    <property type="molecule type" value="Genomic_DNA"/>
</dbReference>
<evidence type="ECO:0000256" key="1">
    <source>
        <dbReference type="SAM" id="MobiDB-lite"/>
    </source>
</evidence>